<evidence type="ECO:0000313" key="1">
    <source>
        <dbReference type="EMBL" id="EQD33990.1"/>
    </source>
</evidence>
<organism evidence="1">
    <name type="scientific">mine drainage metagenome</name>
    <dbReference type="NCBI Taxonomy" id="410659"/>
    <lineage>
        <taxon>unclassified sequences</taxon>
        <taxon>metagenomes</taxon>
        <taxon>ecological metagenomes</taxon>
    </lineage>
</organism>
<proteinExistence type="predicted"/>
<reference evidence="1" key="2">
    <citation type="journal article" date="2014" name="ISME J.">
        <title>Microbial stratification in low pH oxic and suboxic macroscopic growths along an acid mine drainage.</title>
        <authorList>
            <person name="Mendez-Garcia C."/>
            <person name="Mesa V."/>
            <person name="Sprenger R.R."/>
            <person name="Richter M."/>
            <person name="Diez M.S."/>
            <person name="Solano J."/>
            <person name="Bargiela R."/>
            <person name="Golyshina O.V."/>
            <person name="Manteca A."/>
            <person name="Ramos J.L."/>
            <person name="Gallego J.R."/>
            <person name="Llorente I."/>
            <person name="Martins Dos Santos V.A."/>
            <person name="Jensen O.N."/>
            <person name="Pelaez A.I."/>
            <person name="Sanchez J."/>
            <person name="Ferrer M."/>
        </authorList>
    </citation>
    <scope>NUCLEOTIDE SEQUENCE</scope>
</reference>
<accession>T0ZVN7</accession>
<dbReference type="AlphaFoldDB" id="T0ZVN7"/>
<protein>
    <submittedName>
        <fullName evidence="1">Uncharacterized protein</fullName>
    </submittedName>
</protein>
<sequence length="34" mass="3871">MQLGRVPQHDILLGTYQRADGQTFKLTARLLICL</sequence>
<name>T0ZVN7_9ZZZZ</name>
<reference evidence="1" key="1">
    <citation type="submission" date="2013-08" db="EMBL/GenBank/DDBJ databases">
        <authorList>
            <person name="Mendez C."/>
            <person name="Richter M."/>
            <person name="Ferrer M."/>
            <person name="Sanchez J."/>
        </authorList>
    </citation>
    <scope>NUCLEOTIDE SEQUENCE</scope>
</reference>
<gene>
    <name evidence="1" type="ORF">B1A_18917</name>
</gene>
<feature type="non-terminal residue" evidence="1">
    <location>
        <position position="34"/>
    </location>
</feature>
<comment type="caution">
    <text evidence="1">The sequence shown here is derived from an EMBL/GenBank/DDBJ whole genome shotgun (WGS) entry which is preliminary data.</text>
</comment>
<dbReference type="EMBL" id="AUZX01013957">
    <property type="protein sequence ID" value="EQD33990.1"/>
    <property type="molecule type" value="Genomic_DNA"/>
</dbReference>